<protein>
    <recommendedName>
        <fullName evidence="4">Transmembrane protein 138</fullName>
    </recommendedName>
</protein>
<evidence type="ECO:0000313" key="2">
    <source>
        <dbReference type="EMBL" id="WIA08452.1"/>
    </source>
</evidence>
<reference evidence="2 3" key="1">
    <citation type="submission" date="2023-05" db="EMBL/GenBank/DDBJ databases">
        <title>A 100% complete, gapless, phased diploid assembly of the Scenedesmus obliquus UTEX 3031 genome.</title>
        <authorList>
            <person name="Biondi T.C."/>
            <person name="Hanschen E.R."/>
            <person name="Kwon T."/>
            <person name="Eng W."/>
            <person name="Kruse C.P.S."/>
            <person name="Koehler S.I."/>
            <person name="Kunde Y."/>
            <person name="Gleasner C.D."/>
            <person name="You Mak K.T."/>
            <person name="Polle J."/>
            <person name="Hovde B.T."/>
            <person name="Starkenburg S.R."/>
        </authorList>
    </citation>
    <scope>NUCLEOTIDE SEQUENCE [LARGE SCALE GENOMIC DNA]</scope>
    <source>
        <strain evidence="2 3">DOE0152z</strain>
    </source>
</reference>
<keyword evidence="1" id="KW-0812">Transmembrane</keyword>
<name>A0ABY8THB8_TETOB</name>
<proteinExistence type="predicted"/>
<accession>A0ABY8THB8</accession>
<dbReference type="EMBL" id="CP126208">
    <property type="protein sequence ID" value="WIA08452.1"/>
    <property type="molecule type" value="Genomic_DNA"/>
</dbReference>
<feature type="transmembrane region" description="Helical" evidence="1">
    <location>
        <begin position="50"/>
        <end position="70"/>
    </location>
</feature>
<evidence type="ECO:0000256" key="1">
    <source>
        <dbReference type="SAM" id="Phobius"/>
    </source>
</evidence>
<feature type="transmembrane region" description="Helical" evidence="1">
    <location>
        <begin position="91"/>
        <end position="112"/>
    </location>
</feature>
<sequence length="181" mass="19872">MEQAPRAAARRSITRSNVIQASVVYAAIVADVFVTAYTDPIQTSEVLTHMLLLGLQIFLLFGIVLAFFLLTTSLSPYVNLGLYDKYLKQHGVVFMLCLLSVLLVGSIGAYRLVLVYRSIPYPEVWQQPGYQALWFIQRLCLLALQCRAVYATAMAFKAPEQSWLAPAAAGQGLGAAARGLL</sequence>
<organism evidence="2 3">
    <name type="scientific">Tetradesmus obliquus</name>
    <name type="common">Green alga</name>
    <name type="synonym">Acutodesmus obliquus</name>
    <dbReference type="NCBI Taxonomy" id="3088"/>
    <lineage>
        <taxon>Eukaryota</taxon>
        <taxon>Viridiplantae</taxon>
        <taxon>Chlorophyta</taxon>
        <taxon>core chlorophytes</taxon>
        <taxon>Chlorophyceae</taxon>
        <taxon>CS clade</taxon>
        <taxon>Sphaeropleales</taxon>
        <taxon>Scenedesmaceae</taxon>
        <taxon>Tetradesmus</taxon>
    </lineage>
</organism>
<feature type="transmembrane region" description="Helical" evidence="1">
    <location>
        <begin position="21"/>
        <end position="38"/>
    </location>
</feature>
<keyword evidence="3" id="KW-1185">Reference proteome</keyword>
<keyword evidence="1" id="KW-1133">Transmembrane helix</keyword>
<keyword evidence="1" id="KW-0472">Membrane</keyword>
<dbReference type="Proteomes" id="UP001244341">
    <property type="component" value="Chromosome 1b"/>
</dbReference>
<evidence type="ECO:0008006" key="4">
    <source>
        <dbReference type="Google" id="ProtNLM"/>
    </source>
</evidence>
<evidence type="ECO:0000313" key="3">
    <source>
        <dbReference type="Proteomes" id="UP001244341"/>
    </source>
</evidence>
<gene>
    <name evidence="2" type="ORF">OEZ85_007889</name>
</gene>